<keyword evidence="3" id="KW-0804">Transcription</keyword>
<dbReference type="EMBL" id="QUMS01000004">
    <property type="protein sequence ID" value="REG06220.1"/>
    <property type="molecule type" value="Genomic_DNA"/>
</dbReference>
<keyword evidence="1" id="KW-0805">Transcription regulation</keyword>
<dbReference type="Pfam" id="PF00356">
    <property type="entry name" value="LacI"/>
    <property type="match status" value="1"/>
</dbReference>
<protein>
    <submittedName>
        <fullName evidence="5">LacI family transcriptional regulator</fullName>
    </submittedName>
</protein>
<evidence type="ECO:0000259" key="4">
    <source>
        <dbReference type="PROSITE" id="PS50932"/>
    </source>
</evidence>
<name>A0A3E0A656_9CHLR</name>
<gene>
    <name evidence="5" type="ORF">DFR64_2652</name>
</gene>
<keyword evidence="6" id="KW-1185">Reference proteome</keyword>
<evidence type="ECO:0000256" key="1">
    <source>
        <dbReference type="ARBA" id="ARBA00023015"/>
    </source>
</evidence>
<dbReference type="PANTHER" id="PTHR30146:SF153">
    <property type="entry name" value="LACTOSE OPERON REPRESSOR"/>
    <property type="match status" value="1"/>
</dbReference>
<dbReference type="SMART" id="SM00354">
    <property type="entry name" value="HTH_LACI"/>
    <property type="match status" value="1"/>
</dbReference>
<dbReference type="InterPro" id="IPR028082">
    <property type="entry name" value="Peripla_BP_I"/>
</dbReference>
<dbReference type="Gene3D" id="3.40.50.2300">
    <property type="match status" value="2"/>
</dbReference>
<evidence type="ECO:0000313" key="6">
    <source>
        <dbReference type="Proteomes" id="UP000256388"/>
    </source>
</evidence>
<dbReference type="CDD" id="cd01392">
    <property type="entry name" value="HTH_LacI"/>
    <property type="match status" value="1"/>
</dbReference>
<dbReference type="AlphaFoldDB" id="A0A3E0A656"/>
<dbReference type="Proteomes" id="UP000256388">
    <property type="component" value="Unassembled WGS sequence"/>
</dbReference>
<dbReference type="InterPro" id="IPR000843">
    <property type="entry name" value="HTH_LacI"/>
</dbReference>
<dbReference type="InterPro" id="IPR010982">
    <property type="entry name" value="Lambda_DNA-bd_dom_sf"/>
</dbReference>
<comment type="caution">
    <text evidence="5">The sequence shown here is derived from an EMBL/GenBank/DDBJ whole genome shotgun (WGS) entry which is preliminary data.</text>
</comment>
<dbReference type="Gene3D" id="1.10.260.40">
    <property type="entry name" value="lambda repressor-like DNA-binding domains"/>
    <property type="match status" value="1"/>
</dbReference>
<dbReference type="CDD" id="cd01574">
    <property type="entry name" value="PBP1_LacI"/>
    <property type="match status" value="1"/>
</dbReference>
<dbReference type="PANTHER" id="PTHR30146">
    <property type="entry name" value="LACI-RELATED TRANSCRIPTIONAL REPRESSOR"/>
    <property type="match status" value="1"/>
</dbReference>
<evidence type="ECO:0000256" key="3">
    <source>
        <dbReference type="ARBA" id="ARBA00023163"/>
    </source>
</evidence>
<dbReference type="SUPFAM" id="SSF47413">
    <property type="entry name" value="lambda repressor-like DNA-binding domains"/>
    <property type="match status" value="1"/>
</dbReference>
<dbReference type="GO" id="GO:0000976">
    <property type="term" value="F:transcription cis-regulatory region binding"/>
    <property type="evidence" value="ECO:0007669"/>
    <property type="project" value="TreeGrafter"/>
</dbReference>
<proteinExistence type="predicted"/>
<dbReference type="GO" id="GO:0003700">
    <property type="term" value="F:DNA-binding transcription factor activity"/>
    <property type="evidence" value="ECO:0007669"/>
    <property type="project" value="TreeGrafter"/>
</dbReference>
<evidence type="ECO:0000313" key="5">
    <source>
        <dbReference type="EMBL" id="REG06220.1"/>
    </source>
</evidence>
<dbReference type="Pfam" id="PF13377">
    <property type="entry name" value="Peripla_BP_3"/>
    <property type="match status" value="1"/>
</dbReference>
<keyword evidence="2" id="KW-0238">DNA-binding</keyword>
<organism evidence="5 6">
    <name type="scientific">Pelolinea submarina</name>
    <dbReference type="NCBI Taxonomy" id="913107"/>
    <lineage>
        <taxon>Bacteria</taxon>
        <taxon>Bacillati</taxon>
        <taxon>Chloroflexota</taxon>
        <taxon>Anaerolineae</taxon>
        <taxon>Anaerolineales</taxon>
        <taxon>Anaerolineaceae</taxon>
        <taxon>Pelolinea</taxon>
    </lineage>
</organism>
<accession>A0A3E0A656</accession>
<sequence length="368" mass="41072">MAFFVCYYVIDNGNDNRNDNILMERINKRPTIKQVASASGVSTQTVSRVINNRPDVSPETRERVMKVIKEMGYQPSALARSLIQQRSYTLGVVTAGLKFIGPSRTLNGITSAAEDAGYSLILKELPNFNANNVSSIFNGLLSRHVDGIIWAAPEIGTNRDWVEKFSFELNVPIVFLTMAPRDGITIIAVNNHQGAETATQHLIDKGYRHIGHISGPMEWWESKERFSAWKSVVGAAGQINADDHWVEGNWSSSSGKEACEKLFDQYPEMDAIFVANDQMALGALAVIHERGLDVPEEFGLVGFDNTAESEFYWPALTTMQHDQHQVGTLAVNETIRIIEAIRNKETPDYKTIMLTPNILIRTSSLRKL</sequence>
<dbReference type="PROSITE" id="PS50932">
    <property type="entry name" value="HTH_LACI_2"/>
    <property type="match status" value="1"/>
</dbReference>
<evidence type="ECO:0000256" key="2">
    <source>
        <dbReference type="ARBA" id="ARBA00023125"/>
    </source>
</evidence>
<dbReference type="InterPro" id="IPR046335">
    <property type="entry name" value="LacI/GalR-like_sensor"/>
</dbReference>
<reference evidence="5 6" key="1">
    <citation type="submission" date="2018-08" db="EMBL/GenBank/DDBJ databases">
        <title>Genomic Encyclopedia of Type Strains, Phase IV (KMG-IV): sequencing the most valuable type-strain genomes for metagenomic binning, comparative biology and taxonomic classification.</title>
        <authorList>
            <person name="Goeker M."/>
        </authorList>
    </citation>
    <scope>NUCLEOTIDE SEQUENCE [LARGE SCALE GENOMIC DNA]</scope>
    <source>
        <strain evidence="5 6">DSM 23923</strain>
    </source>
</reference>
<dbReference type="SUPFAM" id="SSF53822">
    <property type="entry name" value="Periplasmic binding protein-like I"/>
    <property type="match status" value="1"/>
</dbReference>
<feature type="domain" description="HTH lacI-type" evidence="4">
    <location>
        <begin position="30"/>
        <end position="84"/>
    </location>
</feature>